<dbReference type="PANTHER" id="PTHR44757">
    <property type="entry name" value="DIGUANYLATE CYCLASE DGCP"/>
    <property type="match status" value="1"/>
</dbReference>
<dbReference type="AlphaFoldDB" id="A0A4R6XDD6"/>
<dbReference type="GO" id="GO:0071111">
    <property type="term" value="F:cyclic-guanylate-specific phosphodiesterase activity"/>
    <property type="evidence" value="ECO:0007669"/>
    <property type="project" value="UniProtKB-EC"/>
</dbReference>
<dbReference type="SMART" id="SM00267">
    <property type="entry name" value="GGDEF"/>
    <property type="match status" value="1"/>
</dbReference>
<keyword evidence="7" id="KW-1185">Reference proteome</keyword>
<name>A0A4R6XDD6_9GAMM</name>
<dbReference type="InterPro" id="IPR029787">
    <property type="entry name" value="Nucleotide_cyclase"/>
</dbReference>
<evidence type="ECO:0000259" key="5">
    <source>
        <dbReference type="PROSITE" id="PS50887"/>
    </source>
</evidence>
<evidence type="ECO:0000259" key="3">
    <source>
        <dbReference type="PROSITE" id="PS50112"/>
    </source>
</evidence>
<organism evidence="6 7">
    <name type="scientific">Marinomonas communis</name>
    <dbReference type="NCBI Taxonomy" id="28254"/>
    <lineage>
        <taxon>Bacteria</taxon>
        <taxon>Pseudomonadati</taxon>
        <taxon>Pseudomonadota</taxon>
        <taxon>Gammaproteobacteria</taxon>
        <taxon>Oceanospirillales</taxon>
        <taxon>Oceanospirillaceae</taxon>
        <taxon>Marinomonas</taxon>
    </lineage>
</organism>
<dbReference type="SUPFAM" id="SSF55073">
    <property type="entry name" value="Nucleotide cyclase"/>
    <property type="match status" value="1"/>
</dbReference>
<dbReference type="PANTHER" id="PTHR44757:SF2">
    <property type="entry name" value="BIOFILM ARCHITECTURE MAINTENANCE PROTEIN MBAA"/>
    <property type="match status" value="1"/>
</dbReference>
<feature type="domain" description="PAS" evidence="3">
    <location>
        <begin position="404"/>
        <end position="459"/>
    </location>
</feature>
<dbReference type="Gene3D" id="3.30.450.20">
    <property type="entry name" value="PAS domain"/>
    <property type="match status" value="2"/>
</dbReference>
<evidence type="ECO:0000256" key="2">
    <source>
        <dbReference type="ARBA" id="ARBA00022636"/>
    </source>
</evidence>
<keyword evidence="2" id="KW-0973">c-di-GMP</keyword>
<accession>A0A4R6XDD6</accession>
<dbReference type="InterPro" id="IPR035919">
    <property type="entry name" value="EAL_sf"/>
</dbReference>
<evidence type="ECO:0000313" key="7">
    <source>
        <dbReference type="Proteomes" id="UP000295729"/>
    </source>
</evidence>
<dbReference type="CDD" id="cd01949">
    <property type="entry name" value="GGDEF"/>
    <property type="match status" value="1"/>
</dbReference>
<evidence type="ECO:0000259" key="4">
    <source>
        <dbReference type="PROSITE" id="PS50883"/>
    </source>
</evidence>
<dbReference type="CDD" id="cd01948">
    <property type="entry name" value="EAL"/>
    <property type="match status" value="1"/>
</dbReference>
<dbReference type="InterPro" id="IPR052155">
    <property type="entry name" value="Biofilm_reg_signaling"/>
</dbReference>
<gene>
    <name evidence="6" type="ORF">C8D85_0345</name>
</gene>
<dbReference type="NCBIfam" id="TIGR00229">
    <property type="entry name" value="sensory_box"/>
    <property type="match status" value="2"/>
</dbReference>
<dbReference type="SUPFAM" id="SSF141868">
    <property type="entry name" value="EAL domain-like"/>
    <property type="match status" value="1"/>
</dbReference>
<dbReference type="InterPro" id="IPR000014">
    <property type="entry name" value="PAS"/>
</dbReference>
<comment type="caution">
    <text evidence="6">The sequence shown here is derived from an EMBL/GenBank/DDBJ whole genome shotgun (WGS) entry which is preliminary data.</text>
</comment>
<dbReference type="CDD" id="cd00130">
    <property type="entry name" value="PAS"/>
    <property type="match status" value="2"/>
</dbReference>
<proteinExistence type="predicted"/>
<dbReference type="RefSeq" id="WP_133559627.1">
    <property type="nucleotide sequence ID" value="NZ_SNZA01000001.1"/>
</dbReference>
<dbReference type="InterPro" id="IPR043128">
    <property type="entry name" value="Rev_trsase/Diguanyl_cyclase"/>
</dbReference>
<dbReference type="Pfam" id="PF00563">
    <property type="entry name" value="EAL"/>
    <property type="match status" value="1"/>
</dbReference>
<dbReference type="OrthoDB" id="6168558at2"/>
<dbReference type="Gene3D" id="3.30.70.270">
    <property type="match status" value="1"/>
</dbReference>
<reference evidence="6 7" key="1">
    <citation type="submission" date="2019-03" db="EMBL/GenBank/DDBJ databases">
        <title>Genomic Encyclopedia of Type Strains, Phase IV (KMG-IV): sequencing the most valuable type-strain genomes for metagenomic binning, comparative biology and taxonomic classification.</title>
        <authorList>
            <person name="Goeker M."/>
        </authorList>
    </citation>
    <scope>NUCLEOTIDE SEQUENCE [LARGE SCALE GENOMIC DNA]</scope>
    <source>
        <strain evidence="6 7">DSM 5604</strain>
    </source>
</reference>
<protein>
    <recommendedName>
        <fullName evidence="1">cyclic-guanylate-specific phosphodiesterase</fullName>
        <ecNumber evidence="1">3.1.4.52</ecNumber>
    </recommendedName>
</protein>
<evidence type="ECO:0000313" key="6">
    <source>
        <dbReference type="EMBL" id="TDR14993.1"/>
    </source>
</evidence>
<dbReference type="Pfam" id="PF00989">
    <property type="entry name" value="PAS"/>
    <property type="match status" value="1"/>
</dbReference>
<dbReference type="InterPro" id="IPR001633">
    <property type="entry name" value="EAL_dom"/>
</dbReference>
<dbReference type="InterPro" id="IPR000160">
    <property type="entry name" value="GGDEF_dom"/>
</dbReference>
<dbReference type="Pfam" id="PF00990">
    <property type="entry name" value="GGDEF"/>
    <property type="match status" value="1"/>
</dbReference>
<dbReference type="InterPro" id="IPR035965">
    <property type="entry name" value="PAS-like_dom_sf"/>
</dbReference>
<dbReference type="PROSITE" id="PS50112">
    <property type="entry name" value="PAS"/>
    <property type="match status" value="2"/>
</dbReference>
<dbReference type="SUPFAM" id="SSF55785">
    <property type="entry name" value="PYP-like sensor domain (PAS domain)"/>
    <property type="match status" value="2"/>
</dbReference>
<dbReference type="PROSITE" id="PS50883">
    <property type="entry name" value="EAL"/>
    <property type="match status" value="1"/>
</dbReference>
<sequence length="971" mass="109703">MTSSTKDLVDATSPSIASITEAFFSSTDGAPLFILDPSSDCRVIFSNPPAKRYFQLSDDCGDQWFIECWGRDKPDTWLDKFTAQFEKSSKVYQRIPDHLLRHKNSAQELCFIQFKAQEQLFIAAVIINSDTRVLNNFEPNAILSALELGDFYHSVLDNLHQAIGLFELNQNEKLEIVWLNEKAMKYVAPHTTVKGELVESYLPDNIQYSWGELEKSLKTSDGDITCSFLLGDRFNHQACEIQFYPVDLLKRAGSKQFLATWFNVTQRYQKEVAETQKRQDFFNLVENAPDVIIRYDVLGRRTYVNHMFEKVTGLKRDDAIGKLPAELTGIGESTNLLQRHVMSTIQSGLAKTERMVMDTGSETNPTFEIRFLPEFSKLGAVSGVLLIGRDITQQEQAIQQTRTSETQFRSLVENSPDYICRYDLDCKLLYSNPVLARLFDCPISDLLGRTPTELNQFLHKRFGVDVPQEESILHHHLKNVLRTQNSIECEISGPTVKGQIHSYVSLTPEYSAEGVLSSVLVIGRDITELKEYQERVDFLSKFDSLTGLPNRANLLEKVSSKVINAALDSHKIGLLVIGVDHFKNINDSFGYKYGDFVLRALTARLQAVISSSSYVARIGADEFGVFLPTVLNRHVFNNEAERIANAISKPIRIGETEIIISVSMGACLFPDDADDLDDIVRYADSALFAAKATQRGSIRYYSQELTDRALERMEFRNSIRSGIKNKEFCVYLQPKISLFDGSLMGAEALVRWHHPRRGLVTPDSFIPVAEEMGLISEIDMLVLDQLCEYLSSWRSLLDDGQRFAVNLSAVQFNRQDLISSIDKIVQLHHCDTANLELEITEGVLLVHCEHLEEKINELKAMGFTLALDDFGTGYSSLSYLSRYPIDVLKIDRSFIMDMNQSKSSQVLVKTIVSMAQNLDMKVVAEGVEDHDQVSLLREYGVDLAQGFLYSKPIPIEQFAEKYGLPVSKSAI</sequence>
<dbReference type="Pfam" id="PF08448">
    <property type="entry name" value="PAS_4"/>
    <property type="match status" value="1"/>
</dbReference>
<dbReference type="NCBIfam" id="TIGR00254">
    <property type="entry name" value="GGDEF"/>
    <property type="match status" value="1"/>
</dbReference>
<feature type="domain" description="PAS" evidence="3">
    <location>
        <begin position="277"/>
        <end position="322"/>
    </location>
</feature>
<dbReference type="Gene3D" id="3.20.20.450">
    <property type="entry name" value="EAL domain"/>
    <property type="match status" value="1"/>
</dbReference>
<evidence type="ECO:0000256" key="1">
    <source>
        <dbReference type="ARBA" id="ARBA00012282"/>
    </source>
</evidence>
<dbReference type="GO" id="GO:0006355">
    <property type="term" value="P:regulation of DNA-templated transcription"/>
    <property type="evidence" value="ECO:0007669"/>
    <property type="project" value="InterPro"/>
</dbReference>
<feature type="domain" description="EAL" evidence="4">
    <location>
        <begin position="712"/>
        <end position="966"/>
    </location>
</feature>
<dbReference type="EMBL" id="SNZA01000001">
    <property type="protein sequence ID" value="TDR14993.1"/>
    <property type="molecule type" value="Genomic_DNA"/>
</dbReference>
<dbReference type="Proteomes" id="UP000295729">
    <property type="component" value="Unassembled WGS sequence"/>
</dbReference>
<dbReference type="FunFam" id="3.20.20.450:FF:000001">
    <property type="entry name" value="Cyclic di-GMP phosphodiesterase yahA"/>
    <property type="match status" value="1"/>
</dbReference>
<feature type="domain" description="GGDEF" evidence="5">
    <location>
        <begin position="570"/>
        <end position="703"/>
    </location>
</feature>
<dbReference type="SMART" id="SM00052">
    <property type="entry name" value="EAL"/>
    <property type="match status" value="1"/>
</dbReference>
<dbReference type="SMART" id="SM00091">
    <property type="entry name" value="PAS"/>
    <property type="match status" value="4"/>
</dbReference>
<dbReference type="PROSITE" id="PS50887">
    <property type="entry name" value="GGDEF"/>
    <property type="match status" value="1"/>
</dbReference>
<dbReference type="InterPro" id="IPR013767">
    <property type="entry name" value="PAS_fold"/>
</dbReference>
<dbReference type="InterPro" id="IPR013656">
    <property type="entry name" value="PAS_4"/>
</dbReference>
<dbReference type="EC" id="3.1.4.52" evidence="1"/>